<gene>
    <name evidence="4" type="ORF">NM961_13850</name>
</gene>
<dbReference type="RefSeq" id="WP_255914990.1">
    <property type="nucleotide sequence ID" value="NZ_JANFQO010000012.1"/>
</dbReference>
<dbReference type="InterPro" id="IPR027417">
    <property type="entry name" value="P-loop_NTPase"/>
</dbReference>
<dbReference type="Pfam" id="PF13432">
    <property type="entry name" value="TPR_16"/>
    <property type="match status" value="2"/>
</dbReference>
<keyword evidence="1" id="KW-0677">Repeat</keyword>
<dbReference type="InterPro" id="IPR011990">
    <property type="entry name" value="TPR-like_helical_dom_sf"/>
</dbReference>
<dbReference type="Gene3D" id="3.40.50.300">
    <property type="entry name" value="P-loop containing nucleotide triphosphate hydrolases"/>
    <property type="match status" value="1"/>
</dbReference>
<dbReference type="PROSITE" id="PS50005">
    <property type="entry name" value="TPR"/>
    <property type="match status" value="1"/>
</dbReference>
<dbReference type="SUPFAM" id="SSF52540">
    <property type="entry name" value="P-loop containing nucleoside triphosphate hydrolases"/>
    <property type="match status" value="1"/>
</dbReference>
<evidence type="ECO:0000313" key="4">
    <source>
        <dbReference type="EMBL" id="MCQ4165800.1"/>
    </source>
</evidence>
<dbReference type="PANTHER" id="PTHR45586">
    <property type="entry name" value="TPR REPEAT-CONTAINING PROTEIN PA4667"/>
    <property type="match status" value="1"/>
</dbReference>
<evidence type="ECO:0000313" key="5">
    <source>
        <dbReference type="Proteomes" id="UP001165498"/>
    </source>
</evidence>
<evidence type="ECO:0000256" key="3">
    <source>
        <dbReference type="PROSITE-ProRule" id="PRU00339"/>
    </source>
</evidence>
<reference evidence="4" key="1">
    <citation type="submission" date="2022-07" db="EMBL/GenBank/DDBJ databases">
        <title>Tahibacter sp., a new gammaproteobacterium isolated from the silt sample collected at pig farm.</title>
        <authorList>
            <person name="Chen H."/>
        </authorList>
    </citation>
    <scope>NUCLEOTIDE SEQUENCE</scope>
    <source>
        <strain evidence="4">P2K</strain>
    </source>
</reference>
<dbReference type="SUPFAM" id="SSF48452">
    <property type="entry name" value="TPR-like"/>
    <property type="match status" value="3"/>
</dbReference>
<accession>A0ABT1QU32</accession>
<dbReference type="Pfam" id="PF14559">
    <property type="entry name" value="TPR_19"/>
    <property type="match status" value="2"/>
</dbReference>
<dbReference type="Gene3D" id="1.25.40.10">
    <property type="entry name" value="Tetratricopeptide repeat domain"/>
    <property type="match status" value="2"/>
</dbReference>
<keyword evidence="2 3" id="KW-0802">TPR repeat</keyword>
<dbReference type="InterPro" id="IPR051012">
    <property type="entry name" value="CellSynth/LPSAsmb/PSIAsmb"/>
</dbReference>
<proteinExistence type="predicted"/>
<organism evidence="4 5">
    <name type="scientific">Tahibacter harae</name>
    <dbReference type="NCBI Taxonomy" id="2963937"/>
    <lineage>
        <taxon>Bacteria</taxon>
        <taxon>Pseudomonadati</taxon>
        <taxon>Pseudomonadota</taxon>
        <taxon>Gammaproteobacteria</taxon>
        <taxon>Lysobacterales</taxon>
        <taxon>Rhodanobacteraceae</taxon>
        <taxon>Tahibacter</taxon>
    </lineage>
</organism>
<dbReference type="PANTHER" id="PTHR45586:SF1">
    <property type="entry name" value="LIPOPOLYSACCHARIDE ASSEMBLY PROTEIN B"/>
    <property type="match status" value="1"/>
</dbReference>
<evidence type="ECO:0000256" key="2">
    <source>
        <dbReference type="ARBA" id="ARBA00022803"/>
    </source>
</evidence>
<keyword evidence="5" id="KW-1185">Reference proteome</keyword>
<comment type="caution">
    <text evidence="4">The sequence shown here is derived from an EMBL/GenBank/DDBJ whole genome shotgun (WGS) entry which is preliminary data.</text>
</comment>
<dbReference type="SMART" id="SM00028">
    <property type="entry name" value="TPR"/>
    <property type="match status" value="8"/>
</dbReference>
<feature type="repeat" description="TPR" evidence="3">
    <location>
        <begin position="134"/>
        <end position="167"/>
    </location>
</feature>
<dbReference type="EMBL" id="JANFQO010000012">
    <property type="protein sequence ID" value="MCQ4165800.1"/>
    <property type="molecule type" value="Genomic_DNA"/>
</dbReference>
<dbReference type="Pfam" id="PF13469">
    <property type="entry name" value="Sulfotransfer_3"/>
    <property type="match status" value="1"/>
</dbReference>
<dbReference type="InterPro" id="IPR019734">
    <property type="entry name" value="TPR_rpt"/>
</dbReference>
<sequence length="693" mass="74776">MLQELVRLHSQGRLDEAESGYRALLAENPDNVDALHMLGVLRRQRQDLGEARRLLDKARGLAPERGDVALELAGLYFLEQDLVGARALIENVIQRNPNQPGAHTLLARIALLQNDLAKAESLFRTALRSNEHDPHAISGLGRLLLDRGEVQKSLPYLSRAVELAPKDGAMQYALARALVLNDNRAFGEQAARNALALQPELHGARYLLAQLLLESGKLEDAQALFAVLTEAPGHQLIGHLGLGDVARQQQRFDAAVDHYRAGLALDRDHARAVRLLGGCLVTVGKPEEALQLYAEFVARNPDVVAIEAALADLLSHVGDEAGALRTWQGIARRRPDDPIPLGRMALLHERAGDYAGAQALAGRVAAALPEDAELILLRARAALRENRDADALALLESLRALQLSPFSVMQAAHLYGVLADRRNDVRTAVPAWLESQSALPALIHEQAPLPEALEQALAAPAPAAQADAPIFLLGLPGSMVERVAALLHQQPEVSLLRDRPFAPQRRDALSEPDFARWTEGVDEATAAAARAQWASEVERLGSAPGARIVDWLARWDARFLPLLRQAFPGATLVIVERDPRDLLLNWLAYGWLGGFALLDVLAAARWLESARTHMARCENVEGLKVLRVDADAVLADPAGPAGAALAALLGREALLPGAPQVGLGGLPIGLPAGRWQAYADVLAPGFAELSPPR</sequence>
<dbReference type="Proteomes" id="UP001165498">
    <property type="component" value="Unassembled WGS sequence"/>
</dbReference>
<protein>
    <submittedName>
        <fullName evidence="4">Tetratricopeptide repeat protein</fullName>
    </submittedName>
</protein>
<name>A0ABT1QU32_9GAMM</name>
<evidence type="ECO:0000256" key="1">
    <source>
        <dbReference type="ARBA" id="ARBA00022737"/>
    </source>
</evidence>